<evidence type="ECO:0000256" key="1">
    <source>
        <dbReference type="SAM" id="Phobius"/>
    </source>
</evidence>
<feature type="transmembrane region" description="Helical" evidence="1">
    <location>
        <begin position="303"/>
        <end position="326"/>
    </location>
</feature>
<dbReference type="InterPro" id="IPR050879">
    <property type="entry name" value="Acyltransferase_3"/>
</dbReference>
<sequence>MPATEPTPPKRPEFPYLDGLRGLSAILVVLYHAYLFTGLSGESRSELPMLKEFLGWGYLGVPVFIVLSGYVLMLPVLSTPGLKFRHGVWSFIKRRGKRILPPYYAALAFSLLLIALFPVLQEKGGTQWDSKIPVTWGSTISHFLLVHDFNHHWIGKINGPLWSVAVEWHIYFLMPLLLLPLWRRIHPAIIVGALTAASFWLLAERAFGFVHPWLVALFAAGMWAAQLTMRQQRVRAAGPVFVFLAAATVGCAVFRSEIPLPTRGLMELMTGLAVAAGLVWLGRRAVAGRIPRGARLLQARPMLFVGLISYSVYLFHSPLLGLANLLLLPLDLSLGVHWAVMTFAVVPAVLALCWLFFLLVERHFLNTRQRHTVEAHGPAGLPETGAEDVSGVRR</sequence>
<keyword evidence="1" id="KW-0472">Membrane</keyword>
<evidence type="ECO:0000313" key="4">
    <source>
        <dbReference type="Proteomes" id="UP001209654"/>
    </source>
</evidence>
<feature type="transmembrane region" description="Helical" evidence="1">
    <location>
        <begin position="99"/>
        <end position="120"/>
    </location>
</feature>
<dbReference type="PANTHER" id="PTHR23028:SF53">
    <property type="entry name" value="ACYL_TRANSF_3 DOMAIN-CONTAINING PROTEIN"/>
    <property type="match status" value="1"/>
</dbReference>
<dbReference type="EMBL" id="BRVS01000013">
    <property type="protein sequence ID" value="GLB68227.1"/>
    <property type="molecule type" value="Genomic_DNA"/>
</dbReference>
<feature type="domain" description="Acyltransferase 3" evidence="2">
    <location>
        <begin position="15"/>
        <end position="357"/>
    </location>
</feature>
<feature type="transmembrane region" description="Helical" evidence="1">
    <location>
        <begin position="209"/>
        <end position="228"/>
    </location>
</feature>
<reference evidence="3 4" key="1">
    <citation type="journal article" date="2023" name="Int. J. Syst. Evol. Microbiol.">
        <title>Arthrobacter mangrovi sp. nov., an actinobacterium isolated from the rhizosphere of a mangrove.</title>
        <authorList>
            <person name="Hamada M."/>
            <person name="Saitou S."/>
            <person name="Enomoto N."/>
            <person name="Nanri K."/>
            <person name="Hidaka K."/>
            <person name="Miura T."/>
            <person name="Tamura T."/>
        </authorList>
    </citation>
    <scope>NUCLEOTIDE SEQUENCE [LARGE SCALE GENOMIC DNA]</scope>
    <source>
        <strain evidence="3 4">NBRC 112813</strain>
    </source>
</reference>
<keyword evidence="1" id="KW-1133">Transmembrane helix</keyword>
<gene>
    <name evidence="3" type="ORF">AHIS1636_26690</name>
</gene>
<feature type="transmembrane region" description="Helical" evidence="1">
    <location>
        <begin position="56"/>
        <end position="78"/>
    </location>
</feature>
<feature type="transmembrane region" description="Helical" evidence="1">
    <location>
        <begin position="240"/>
        <end position="258"/>
    </location>
</feature>
<comment type="caution">
    <text evidence="3">The sequence shown here is derived from an EMBL/GenBank/DDBJ whole genome shotgun (WGS) entry which is preliminary data.</text>
</comment>
<dbReference type="Proteomes" id="UP001209654">
    <property type="component" value="Unassembled WGS sequence"/>
</dbReference>
<feature type="transmembrane region" description="Helical" evidence="1">
    <location>
        <begin position="264"/>
        <end position="282"/>
    </location>
</feature>
<organism evidence="3 4">
    <name type="scientific">Arthrobacter mangrovi</name>
    <dbReference type="NCBI Taxonomy" id="2966350"/>
    <lineage>
        <taxon>Bacteria</taxon>
        <taxon>Bacillati</taxon>
        <taxon>Actinomycetota</taxon>
        <taxon>Actinomycetes</taxon>
        <taxon>Micrococcales</taxon>
        <taxon>Micrococcaceae</taxon>
        <taxon>Arthrobacter</taxon>
    </lineage>
</organism>
<feature type="transmembrane region" description="Helical" evidence="1">
    <location>
        <begin position="159"/>
        <end position="178"/>
    </location>
</feature>
<keyword evidence="1" id="KW-0812">Transmembrane</keyword>
<dbReference type="Pfam" id="PF01757">
    <property type="entry name" value="Acyl_transf_3"/>
    <property type="match status" value="1"/>
</dbReference>
<proteinExistence type="predicted"/>
<accession>A0ABQ5MW58</accession>
<feature type="transmembrane region" description="Helical" evidence="1">
    <location>
        <begin position="338"/>
        <end position="360"/>
    </location>
</feature>
<dbReference type="InterPro" id="IPR002656">
    <property type="entry name" value="Acyl_transf_3_dom"/>
</dbReference>
<evidence type="ECO:0000313" key="3">
    <source>
        <dbReference type="EMBL" id="GLB68227.1"/>
    </source>
</evidence>
<feature type="transmembrane region" description="Helical" evidence="1">
    <location>
        <begin position="185"/>
        <end position="203"/>
    </location>
</feature>
<dbReference type="PANTHER" id="PTHR23028">
    <property type="entry name" value="ACETYLTRANSFERASE"/>
    <property type="match status" value="1"/>
</dbReference>
<protein>
    <recommendedName>
        <fullName evidence="2">Acyltransferase 3 domain-containing protein</fullName>
    </recommendedName>
</protein>
<name>A0ABQ5MW58_9MICC</name>
<keyword evidence="4" id="KW-1185">Reference proteome</keyword>
<feature type="transmembrane region" description="Helical" evidence="1">
    <location>
        <begin position="20"/>
        <end position="36"/>
    </location>
</feature>
<evidence type="ECO:0000259" key="2">
    <source>
        <dbReference type="Pfam" id="PF01757"/>
    </source>
</evidence>